<accession>W7IPJ2</accession>
<evidence type="ECO:0000313" key="11">
    <source>
        <dbReference type="Proteomes" id="UP000019277"/>
    </source>
</evidence>
<dbReference type="OrthoDB" id="9813435at2"/>
<dbReference type="SUPFAM" id="SSF52743">
    <property type="entry name" value="Subtilisin-like"/>
    <property type="match status" value="1"/>
</dbReference>
<comment type="caution">
    <text evidence="10">The sequence shown here is derived from an EMBL/GenBank/DDBJ whole genome shotgun (WGS) entry which is preliminary data.</text>
</comment>
<evidence type="ECO:0000259" key="9">
    <source>
        <dbReference type="Pfam" id="PF00082"/>
    </source>
</evidence>
<feature type="active site" description="Charge relay system" evidence="5">
    <location>
        <position position="188"/>
    </location>
</feature>
<dbReference type="InterPro" id="IPR036852">
    <property type="entry name" value="Peptidase_S8/S53_dom_sf"/>
</dbReference>
<dbReference type="InterPro" id="IPR015500">
    <property type="entry name" value="Peptidase_S8_subtilisin-rel"/>
</dbReference>
<dbReference type="Pfam" id="PF00082">
    <property type="entry name" value="Peptidase_S8"/>
    <property type="match status" value="1"/>
</dbReference>
<name>W7IPJ2_9PSEU</name>
<keyword evidence="2 5" id="KW-0645">Protease</keyword>
<dbReference type="InterPro" id="IPR022398">
    <property type="entry name" value="Peptidase_S8_His-AS"/>
</dbReference>
<dbReference type="GO" id="GO:0006508">
    <property type="term" value="P:proteolysis"/>
    <property type="evidence" value="ECO:0007669"/>
    <property type="project" value="UniProtKB-KW"/>
</dbReference>
<evidence type="ECO:0000313" key="10">
    <source>
        <dbReference type="EMBL" id="EWC62790.1"/>
    </source>
</evidence>
<protein>
    <submittedName>
        <fullName evidence="10">Outer membrane stress sensor protease DegS</fullName>
    </submittedName>
</protein>
<sequence>MIQPEWRRRRRIALGMAFSTALASVMLATGPNASAAPSTPAPSDEGQGIGKHDLELLNKARQAGQKTVKVLISTTEGGSAAKVDELTRAGAEVEYRKDDIGYVRAEVPVDQVKKIAKLPGVSALDLDENVPLPDPQPAGAVDPTPQPAPGPATPRVNPYMPIGDTNAAQFVNDHPTWDGRGTTVAIIDSGVDLAHPSLNTTSTGQRKITDWVTYTDPTFTGGVNNDDDPTWLLMTTKTTGAAQGLPGETGELRIGTFDERDSRLGGEVGSDVNRDGNPAGSKGTFGVLWNPATSTVWVDTNQNGTFADDKPMTDYKVKYDIGQFGTDNPATAVKESMPFVVQTDPANQAVNIGIVSGAHGSHVAGIVAGNRLFGGTVNGAAPGANLVSVRVCLFVDGCTNHALLEGMIYAASVANVDVINMSIGGLPALNDANNARAELYDRLINTYDVNMFISAGNSGAGSNTVGDPSVATDVVSVGSYITKETWRSNYGSDLGVSESLHGFSSRGPREDGGFKPNIVAPGSAISTVPTWQPGQPVAGTYELPPGYAQFNGTSMASPQAAGAATLLVSAAKAKGVPAGAAQIRAAFYSTARFVNGLGAYEQGNGLIDVRKAWNLLKNNPSTVDITTSVPVNTALSAFLKTPGVGVGINDREGVKPGDAYTRTYTLTRTSGPASPVTYKVDWVGNDGTFSSDKKVTLPLNSAVKFPVTVKAGTAGIHSAIMNLDSPTTGAIDGQTLNTVVAAQDFTAANGYTVRNGGQIGRNQSKSYFFRVPPGTPAFKVDLQGGGTTPGAGQIRFLRFHPYGVGIESNSTPNCYNPSVSGCDAGDPTSRTVSNPQAGVWEIVVEARRTSDAATAPFTLTASVLGATVSPNPDTIATATKGTPVARTYTLKNLFGPFTGKASGTNLGSAKKGVLSIADGASQQYQIAVSPGSTSLRVKIGNTSDAGADLDLAVYRCAPSCALVGQSADGDSEEEVTIANPAAGTYVALVDGYAVPAGTTDYDYLDVFTNPAFGSVAVTDANANRAAGASWTVPGTVTANLAPAAGRVLLGNVEVRTDAGVLVGSGDVVVQAVS</sequence>
<dbReference type="PRINTS" id="PR00723">
    <property type="entry name" value="SUBTILISIN"/>
</dbReference>
<evidence type="ECO:0000256" key="6">
    <source>
        <dbReference type="RuleBase" id="RU003355"/>
    </source>
</evidence>
<dbReference type="PANTHER" id="PTHR43806:SF11">
    <property type="entry name" value="CEREVISIN-RELATED"/>
    <property type="match status" value="1"/>
</dbReference>
<dbReference type="PATRIC" id="fig|909613.9.peg.1925"/>
<dbReference type="STRING" id="909613.UO65_1912"/>
<feature type="chain" id="PRO_5004893601" evidence="8">
    <location>
        <begin position="36"/>
        <end position="1073"/>
    </location>
</feature>
<evidence type="ECO:0000256" key="8">
    <source>
        <dbReference type="SAM" id="SignalP"/>
    </source>
</evidence>
<dbReference type="PROSITE" id="PS00138">
    <property type="entry name" value="SUBTILASE_SER"/>
    <property type="match status" value="1"/>
</dbReference>
<dbReference type="AlphaFoldDB" id="W7IPJ2"/>
<organism evidence="10 11">
    <name type="scientific">Actinokineospora spheciospongiae</name>
    <dbReference type="NCBI Taxonomy" id="909613"/>
    <lineage>
        <taxon>Bacteria</taxon>
        <taxon>Bacillati</taxon>
        <taxon>Actinomycetota</taxon>
        <taxon>Actinomycetes</taxon>
        <taxon>Pseudonocardiales</taxon>
        <taxon>Pseudonocardiaceae</taxon>
        <taxon>Actinokineospora</taxon>
    </lineage>
</organism>
<comment type="similarity">
    <text evidence="1 5 6">Belongs to the peptidase S8 family.</text>
</comment>
<dbReference type="EMBL" id="AYXG01000071">
    <property type="protein sequence ID" value="EWC62790.1"/>
    <property type="molecule type" value="Genomic_DNA"/>
</dbReference>
<keyword evidence="3 5" id="KW-0378">Hydrolase</keyword>
<feature type="compositionally biased region" description="Low complexity" evidence="7">
    <location>
        <begin position="31"/>
        <end position="43"/>
    </location>
</feature>
<feature type="active site" description="Charge relay system" evidence="5">
    <location>
        <position position="359"/>
    </location>
</feature>
<evidence type="ECO:0000256" key="7">
    <source>
        <dbReference type="SAM" id="MobiDB-lite"/>
    </source>
</evidence>
<keyword evidence="11" id="KW-1185">Reference proteome</keyword>
<evidence type="ECO:0000256" key="1">
    <source>
        <dbReference type="ARBA" id="ARBA00011073"/>
    </source>
</evidence>
<dbReference type="InterPro" id="IPR023828">
    <property type="entry name" value="Peptidase_S8_Ser-AS"/>
</dbReference>
<dbReference type="Gene3D" id="2.60.120.380">
    <property type="match status" value="1"/>
</dbReference>
<feature type="signal peptide" evidence="8">
    <location>
        <begin position="1"/>
        <end position="35"/>
    </location>
</feature>
<keyword evidence="4 5" id="KW-0720">Serine protease</keyword>
<dbReference type="PROSITE" id="PS00136">
    <property type="entry name" value="SUBTILASE_ASP"/>
    <property type="match status" value="1"/>
</dbReference>
<dbReference type="Gene3D" id="3.40.50.200">
    <property type="entry name" value="Peptidase S8/S53 domain"/>
    <property type="match status" value="2"/>
</dbReference>
<feature type="region of interest" description="Disordered" evidence="7">
    <location>
        <begin position="130"/>
        <end position="151"/>
    </location>
</feature>
<reference evidence="10 11" key="1">
    <citation type="journal article" date="2014" name="Genome Announc.">
        <title>Draft Genome Sequence of the Antitrypanosomally Active Sponge-Associated Bacterium Actinokineospora sp. Strain EG49.</title>
        <authorList>
            <person name="Harjes J."/>
            <person name="Ryu T."/>
            <person name="Abdelmohsen U.R."/>
            <person name="Moitinho-Silva L."/>
            <person name="Horn H."/>
            <person name="Ravasi T."/>
            <person name="Hentschel U."/>
        </authorList>
    </citation>
    <scope>NUCLEOTIDE SEQUENCE [LARGE SCALE GENOMIC DNA]</scope>
    <source>
        <strain evidence="10 11">EG49</strain>
    </source>
</reference>
<dbReference type="Proteomes" id="UP000019277">
    <property type="component" value="Unassembled WGS sequence"/>
</dbReference>
<evidence type="ECO:0000256" key="5">
    <source>
        <dbReference type="PROSITE-ProRule" id="PRU01240"/>
    </source>
</evidence>
<dbReference type="eggNOG" id="COG1404">
    <property type="taxonomic scope" value="Bacteria"/>
</dbReference>
<dbReference type="PROSITE" id="PS51892">
    <property type="entry name" value="SUBTILASE"/>
    <property type="match status" value="1"/>
</dbReference>
<dbReference type="GO" id="GO:0004252">
    <property type="term" value="F:serine-type endopeptidase activity"/>
    <property type="evidence" value="ECO:0007669"/>
    <property type="project" value="UniProtKB-UniRule"/>
</dbReference>
<keyword evidence="8" id="KW-0732">Signal</keyword>
<dbReference type="InterPro" id="IPR050131">
    <property type="entry name" value="Peptidase_S8_subtilisin-like"/>
</dbReference>
<dbReference type="InterPro" id="IPR000209">
    <property type="entry name" value="Peptidase_S8/S53_dom"/>
</dbReference>
<dbReference type="InterPro" id="IPR023827">
    <property type="entry name" value="Peptidase_S8_Asp-AS"/>
</dbReference>
<dbReference type="RefSeq" id="WP_035280699.1">
    <property type="nucleotide sequence ID" value="NZ_AYXG01000071.1"/>
</dbReference>
<feature type="active site" description="Charge relay system" evidence="5">
    <location>
        <position position="554"/>
    </location>
</feature>
<feature type="domain" description="Peptidase S8/S53" evidence="9">
    <location>
        <begin position="179"/>
        <end position="596"/>
    </location>
</feature>
<feature type="region of interest" description="Disordered" evidence="7">
    <location>
        <begin position="31"/>
        <end position="50"/>
    </location>
</feature>
<proteinExistence type="inferred from homology"/>
<evidence type="ECO:0000256" key="3">
    <source>
        <dbReference type="ARBA" id="ARBA00022801"/>
    </source>
</evidence>
<evidence type="ECO:0000256" key="4">
    <source>
        <dbReference type="ARBA" id="ARBA00022825"/>
    </source>
</evidence>
<dbReference type="PANTHER" id="PTHR43806">
    <property type="entry name" value="PEPTIDASE S8"/>
    <property type="match status" value="1"/>
</dbReference>
<gene>
    <name evidence="10" type="ORF">UO65_1912</name>
</gene>
<dbReference type="PROSITE" id="PS00137">
    <property type="entry name" value="SUBTILASE_HIS"/>
    <property type="match status" value="1"/>
</dbReference>
<evidence type="ECO:0000256" key="2">
    <source>
        <dbReference type="ARBA" id="ARBA00022670"/>
    </source>
</evidence>